<sequence length="272" mass="31410">MNKVQLMYDVVKALREKQVLQGAFQVEGRKDGAAVFHLATEFEKNTATGECRSKIRTEYDYEGRRLKHESETELNLPEFQGPWPGRCGLMRHWHDHCSMMLHGHDHCSMMLRGHDHGGMMQHGYGHRHHGPFRMDGPEGMGPGCGHFGRHGGFKEGLDRLAFLLQVFQNTLLTEEEQCYVLSFRLADIPEELRRAFGERMNREELRGHWEHHPHCGILKELHGLEEPEAEVHVIVNKQKELQKVDWALRGVGRDESGAGHEWDIKAELSLDW</sequence>
<protein>
    <submittedName>
        <fullName evidence="1">Uncharacterized protein</fullName>
    </submittedName>
</protein>
<proteinExistence type="predicted"/>
<evidence type="ECO:0000313" key="2">
    <source>
        <dbReference type="Proteomes" id="UP000295008"/>
    </source>
</evidence>
<dbReference type="OrthoDB" id="1898447at2"/>
<dbReference type="AlphaFoldDB" id="A0A4R1SA72"/>
<gene>
    <name evidence="1" type="ORF">EDC14_1002162</name>
</gene>
<keyword evidence="2" id="KW-1185">Reference proteome</keyword>
<organism evidence="1 2">
    <name type="scientific">Hydrogenispora ethanolica</name>
    <dbReference type="NCBI Taxonomy" id="1082276"/>
    <lineage>
        <taxon>Bacteria</taxon>
        <taxon>Bacillati</taxon>
        <taxon>Bacillota</taxon>
        <taxon>Hydrogenispora</taxon>
    </lineage>
</organism>
<reference evidence="1 2" key="1">
    <citation type="submission" date="2019-03" db="EMBL/GenBank/DDBJ databases">
        <title>Genomic Encyclopedia of Type Strains, Phase IV (KMG-IV): sequencing the most valuable type-strain genomes for metagenomic binning, comparative biology and taxonomic classification.</title>
        <authorList>
            <person name="Goeker M."/>
        </authorList>
    </citation>
    <scope>NUCLEOTIDE SEQUENCE [LARGE SCALE GENOMIC DNA]</scope>
    <source>
        <strain evidence="1 2">LX-B</strain>
    </source>
</reference>
<comment type="caution">
    <text evidence="1">The sequence shown here is derived from an EMBL/GenBank/DDBJ whole genome shotgun (WGS) entry which is preliminary data.</text>
</comment>
<dbReference type="EMBL" id="SLUN01000002">
    <property type="protein sequence ID" value="TCL76403.1"/>
    <property type="molecule type" value="Genomic_DNA"/>
</dbReference>
<evidence type="ECO:0000313" key="1">
    <source>
        <dbReference type="EMBL" id="TCL76403.1"/>
    </source>
</evidence>
<dbReference type="Proteomes" id="UP000295008">
    <property type="component" value="Unassembled WGS sequence"/>
</dbReference>
<dbReference type="RefSeq" id="WP_132012586.1">
    <property type="nucleotide sequence ID" value="NZ_SLUN01000002.1"/>
</dbReference>
<accession>A0A4R1SA72</accession>
<name>A0A4R1SA72_HYDET</name>